<proteinExistence type="predicted"/>
<sequence>MMIFTVTFLCCYRNQELVNDIIYRNVFQKFIVF</sequence>
<gene>
    <name evidence="1" type="ORF">SAMN05216250_1557</name>
</gene>
<accession>A0A1I5DBX4</accession>
<dbReference type="Proteomes" id="UP000183766">
    <property type="component" value="Unassembled WGS sequence"/>
</dbReference>
<name>A0A1I5DBX4_9BACE</name>
<dbReference type="AlphaFoldDB" id="A0A1I5DBX4"/>
<reference evidence="1 2" key="1">
    <citation type="submission" date="2016-10" db="EMBL/GenBank/DDBJ databases">
        <authorList>
            <person name="de Groot N.N."/>
        </authorList>
    </citation>
    <scope>NUCLEOTIDE SEQUENCE [LARGE SCALE GENOMIC DNA]</scope>
    <source>
        <strain evidence="1 2">NLAE-zl-C202</strain>
    </source>
</reference>
<dbReference type="EMBL" id="FOUM01000055">
    <property type="protein sequence ID" value="SFN96758.1"/>
    <property type="molecule type" value="Genomic_DNA"/>
</dbReference>
<evidence type="ECO:0000313" key="2">
    <source>
        <dbReference type="Proteomes" id="UP000183766"/>
    </source>
</evidence>
<organism evidence="1 2">
    <name type="scientific">Bacteroides xylanisolvens</name>
    <dbReference type="NCBI Taxonomy" id="371601"/>
    <lineage>
        <taxon>Bacteria</taxon>
        <taxon>Pseudomonadati</taxon>
        <taxon>Bacteroidota</taxon>
        <taxon>Bacteroidia</taxon>
        <taxon>Bacteroidales</taxon>
        <taxon>Bacteroidaceae</taxon>
        <taxon>Bacteroides</taxon>
    </lineage>
</organism>
<protein>
    <submittedName>
        <fullName evidence="1">Uncharacterized protein</fullName>
    </submittedName>
</protein>
<evidence type="ECO:0000313" key="1">
    <source>
        <dbReference type="EMBL" id="SFN96758.1"/>
    </source>
</evidence>